<evidence type="ECO:0000256" key="16">
    <source>
        <dbReference type="SAM" id="SignalP"/>
    </source>
</evidence>
<dbReference type="PANTHER" id="PTHR32361">
    <property type="entry name" value="FERRIC/CUPRIC REDUCTASE TRANSMEMBRANE COMPONENT"/>
    <property type="match status" value="1"/>
</dbReference>
<evidence type="ECO:0000256" key="4">
    <source>
        <dbReference type="ARBA" id="ARBA00022448"/>
    </source>
</evidence>
<evidence type="ECO:0000313" key="18">
    <source>
        <dbReference type="EMBL" id="KAH7369306.1"/>
    </source>
</evidence>
<feature type="signal peptide" evidence="16">
    <location>
        <begin position="1"/>
        <end position="22"/>
    </location>
</feature>
<dbReference type="SFLD" id="SFLDG01168">
    <property type="entry name" value="Ferric_reductase_subgroup_(FRE"/>
    <property type="match status" value="1"/>
</dbReference>
<evidence type="ECO:0000256" key="10">
    <source>
        <dbReference type="ARBA" id="ARBA00023065"/>
    </source>
</evidence>
<name>A0A8K0TLY6_9PEZI</name>
<keyword evidence="10" id="KW-0406">Ion transport</keyword>
<dbReference type="SUPFAM" id="SSF52343">
    <property type="entry name" value="Ferredoxin reductase-like, C-terminal NADP-linked domain"/>
    <property type="match status" value="1"/>
</dbReference>
<feature type="transmembrane region" description="Helical" evidence="15">
    <location>
        <begin position="392"/>
        <end position="410"/>
    </location>
</feature>
<sequence>MTPSFQALFGCLISSLVAPAYSSTPTKSQQCIAALLDVYGTLQFTGIGYGDYYASVCSNPALVASMYAAANVYCTSREKQSGIQLWNGYCLEYGPGPVMSESAVAVNTTEAAISRMQVINSTTDAAATNYTDPIMISEGLFRVAYRTEDDWDYEIRTHTNYGFAMYGFWGGVLAIGMLYRLSHVLQQGRHTSVHRDSESSGQKKTTLHPLGRFNAWFRKHIITPSVLPPYHTQSFLGCTVPTRLEFLVIYLYYVISLILCAIHYRGFEGNIFWDRIPPQTWRYIADRTGIICYANLPLLWMFSGRNNIFIWLTGWEFSVFNLFHRHIARIATLQAIIHSVSYTVFYYTAGDWGSYFLEWKESWWYLGAVATVSMSFIVLFSFRMFRHKTYECFLLVHILLSVATIIGLFYHTSIFEGEYNPYLWPLVAMWVFDRLVRIIRVIYCNVHVSLGSGKTIHRTTATVVSHRGANVLEIKLYPGTQHLNPGPGQHYFLYQPFRLKGWENHPFTLASYNASPQTPTGTEHLSLSFWARPQNGWTSNLRQQCSKATDGTIQTTLLIEGPYGIAKPLWRFDEVMLIAGGSGIAAIMPYLHDYIRQSENSELTRTNVVHFIWTDRSEENVRLLMSGPLDRVLLREDVETSLHITSSHATSDPASPVAVEKTEEPATPEESMPKELIPSVRGTHQPLLLKSGRPDIRDLITTTAEEVSGRGRRLAVFVCGPATLADAARDATRRSMQGSRDNVRYFEETFGW</sequence>
<evidence type="ECO:0000256" key="14">
    <source>
        <dbReference type="SAM" id="MobiDB-lite"/>
    </source>
</evidence>
<evidence type="ECO:0000256" key="11">
    <source>
        <dbReference type="ARBA" id="ARBA00023136"/>
    </source>
</evidence>
<keyword evidence="11 15" id="KW-0472">Membrane</keyword>
<evidence type="ECO:0000256" key="1">
    <source>
        <dbReference type="ARBA" id="ARBA00004651"/>
    </source>
</evidence>
<feature type="transmembrane region" description="Helical" evidence="15">
    <location>
        <begin position="331"/>
        <end position="350"/>
    </location>
</feature>
<evidence type="ECO:0000313" key="19">
    <source>
        <dbReference type="Proteomes" id="UP000813385"/>
    </source>
</evidence>
<comment type="similarity">
    <text evidence="2">Belongs to the ferric reductase (FRE) family.</text>
</comment>
<evidence type="ECO:0000256" key="2">
    <source>
        <dbReference type="ARBA" id="ARBA00006278"/>
    </source>
</evidence>
<feature type="chain" id="PRO_5035446547" description="ferric-chelate reductase (NADPH)" evidence="16">
    <location>
        <begin position="23"/>
        <end position="752"/>
    </location>
</feature>
<dbReference type="InterPro" id="IPR013112">
    <property type="entry name" value="FAD-bd_8"/>
</dbReference>
<feature type="domain" description="FAD-binding FR-type" evidence="17">
    <location>
        <begin position="428"/>
        <end position="569"/>
    </location>
</feature>
<evidence type="ECO:0000256" key="6">
    <source>
        <dbReference type="ARBA" id="ARBA00022692"/>
    </source>
</evidence>
<keyword evidence="7" id="KW-0249">Electron transport</keyword>
<evidence type="ECO:0000256" key="12">
    <source>
        <dbReference type="ARBA" id="ARBA00023180"/>
    </source>
</evidence>
<dbReference type="Gene3D" id="3.40.50.80">
    <property type="entry name" value="Nucleotide-binding domain of ferredoxin-NADP reductase (FNR) module"/>
    <property type="match status" value="1"/>
</dbReference>
<gene>
    <name evidence="18" type="ORF">B0T11DRAFT_338294</name>
</gene>
<dbReference type="InterPro" id="IPR013121">
    <property type="entry name" value="Fe_red_NAD-bd_6"/>
</dbReference>
<keyword evidence="4" id="KW-0813">Transport</keyword>
<evidence type="ECO:0000256" key="3">
    <source>
        <dbReference type="ARBA" id="ARBA00012668"/>
    </source>
</evidence>
<comment type="caution">
    <text evidence="18">The sequence shown here is derived from an EMBL/GenBank/DDBJ whole genome shotgun (WGS) entry which is preliminary data.</text>
</comment>
<dbReference type="OrthoDB" id="167398at2759"/>
<keyword evidence="6 15" id="KW-0812">Transmembrane</keyword>
<dbReference type="SUPFAM" id="SSF63380">
    <property type="entry name" value="Riboflavin synthase domain-like"/>
    <property type="match status" value="1"/>
</dbReference>
<keyword evidence="16" id="KW-0732">Signal</keyword>
<dbReference type="EC" id="1.16.1.9" evidence="3"/>
<evidence type="ECO:0000256" key="8">
    <source>
        <dbReference type="ARBA" id="ARBA00022989"/>
    </source>
</evidence>
<evidence type="ECO:0000256" key="5">
    <source>
        <dbReference type="ARBA" id="ARBA00022475"/>
    </source>
</evidence>
<keyword evidence="12" id="KW-0325">Glycoprotein</keyword>
<accession>A0A8K0TLY6</accession>
<dbReference type="Pfam" id="PF08030">
    <property type="entry name" value="NAD_binding_6"/>
    <property type="match status" value="1"/>
</dbReference>
<feature type="transmembrane region" description="Helical" evidence="15">
    <location>
        <begin position="284"/>
        <end position="302"/>
    </location>
</feature>
<dbReference type="CDD" id="cd06186">
    <property type="entry name" value="NOX_Duox_like_FAD_NADP"/>
    <property type="match status" value="1"/>
</dbReference>
<dbReference type="GO" id="GO:0015677">
    <property type="term" value="P:copper ion import"/>
    <property type="evidence" value="ECO:0007669"/>
    <property type="project" value="TreeGrafter"/>
</dbReference>
<feature type="transmembrane region" description="Helical" evidence="15">
    <location>
        <begin position="246"/>
        <end position="264"/>
    </location>
</feature>
<comment type="subcellular location">
    <subcellularLocation>
        <location evidence="1">Cell membrane</location>
        <topology evidence="1">Multi-pass membrane protein</topology>
    </subcellularLocation>
</comment>
<evidence type="ECO:0000256" key="7">
    <source>
        <dbReference type="ARBA" id="ARBA00022982"/>
    </source>
</evidence>
<dbReference type="GO" id="GO:0006879">
    <property type="term" value="P:intracellular iron ion homeostasis"/>
    <property type="evidence" value="ECO:0007669"/>
    <property type="project" value="TreeGrafter"/>
</dbReference>
<dbReference type="InterPro" id="IPR017927">
    <property type="entry name" value="FAD-bd_FR_type"/>
</dbReference>
<evidence type="ECO:0000256" key="13">
    <source>
        <dbReference type="ARBA" id="ARBA00048483"/>
    </source>
</evidence>
<keyword evidence="19" id="KW-1185">Reference proteome</keyword>
<dbReference type="Proteomes" id="UP000813385">
    <property type="component" value="Unassembled WGS sequence"/>
</dbReference>
<dbReference type="PROSITE" id="PS51384">
    <property type="entry name" value="FAD_FR"/>
    <property type="match status" value="1"/>
</dbReference>
<evidence type="ECO:0000256" key="9">
    <source>
        <dbReference type="ARBA" id="ARBA00023002"/>
    </source>
</evidence>
<dbReference type="GO" id="GO:0005886">
    <property type="term" value="C:plasma membrane"/>
    <property type="evidence" value="ECO:0007669"/>
    <property type="project" value="UniProtKB-SubCell"/>
</dbReference>
<dbReference type="SFLD" id="SFLDS00052">
    <property type="entry name" value="Ferric_Reductase_Domain"/>
    <property type="match status" value="1"/>
</dbReference>
<dbReference type="InterPro" id="IPR017938">
    <property type="entry name" value="Riboflavin_synthase-like_b-brl"/>
</dbReference>
<reference evidence="18" key="1">
    <citation type="journal article" date="2021" name="Nat. Commun.">
        <title>Genetic determinants of endophytism in the Arabidopsis root mycobiome.</title>
        <authorList>
            <person name="Mesny F."/>
            <person name="Miyauchi S."/>
            <person name="Thiergart T."/>
            <person name="Pickel B."/>
            <person name="Atanasova L."/>
            <person name="Karlsson M."/>
            <person name="Huettel B."/>
            <person name="Barry K.W."/>
            <person name="Haridas S."/>
            <person name="Chen C."/>
            <person name="Bauer D."/>
            <person name="Andreopoulos W."/>
            <person name="Pangilinan J."/>
            <person name="LaButti K."/>
            <person name="Riley R."/>
            <person name="Lipzen A."/>
            <person name="Clum A."/>
            <person name="Drula E."/>
            <person name="Henrissat B."/>
            <person name="Kohler A."/>
            <person name="Grigoriev I.V."/>
            <person name="Martin F.M."/>
            <person name="Hacquard S."/>
        </authorList>
    </citation>
    <scope>NUCLEOTIDE SEQUENCE</scope>
    <source>
        <strain evidence="18">MPI-CAGE-AT-0016</strain>
    </source>
</reference>
<evidence type="ECO:0000256" key="15">
    <source>
        <dbReference type="SAM" id="Phobius"/>
    </source>
</evidence>
<dbReference type="GO" id="GO:0052851">
    <property type="term" value="F:ferric-chelate reductase (NADPH) activity"/>
    <property type="evidence" value="ECO:0007669"/>
    <property type="project" value="UniProtKB-EC"/>
</dbReference>
<dbReference type="AlphaFoldDB" id="A0A8K0TLY6"/>
<dbReference type="InterPro" id="IPR051410">
    <property type="entry name" value="Ferric/Cupric_Reductase"/>
</dbReference>
<proteinExistence type="inferred from homology"/>
<dbReference type="Pfam" id="PF08022">
    <property type="entry name" value="FAD_binding_8"/>
    <property type="match status" value="1"/>
</dbReference>
<dbReference type="EMBL" id="JAGPXD010000002">
    <property type="protein sequence ID" value="KAH7369306.1"/>
    <property type="molecule type" value="Genomic_DNA"/>
</dbReference>
<dbReference type="InterPro" id="IPR013130">
    <property type="entry name" value="Fe3_Rdtase_TM_dom"/>
</dbReference>
<keyword evidence="8 15" id="KW-1133">Transmembrane helix</keyword>
<protein>
    <recommendedName>
        <fullName evidence="3">ferric-chelate reductase (NADPH)</fullName>
        <ecNumber evidence="3">1.16.1.9</ecNumber>
    </recommendedName>
</protein>
<comment type="catalytic activity">
    <reaction evidence="13">
        <text>2 a Fe(II)-siderophore + NADP(+) + H(+) = 2 a Fe(III)-siderophore + NADPH</text>
        <dbReference type="Rhea" id="RHEA:28795"/>
        <dbReference type="Rhea" id="RHEA-COMP:11342"/>
        <dbReference type="Rhea" id="RHEA-COMP:11344"/>
        <dbReference type="ChEBI" id="CHEBI:15378"/>
        <dbReference type="ChEBI" id="CHEBI:29033"/>
        <dbReference type="ChEBI" id="CHEBI:29034"/>
        <dbReference type="ChEBI" id="CHEBI:57783"/>
        <dbReference type="ChEBI" id="CHEBI:58349"/>
        <dbReference type="EC" id="1.16.1.9"/>
    </reaction>
</comment>
<feature type="region of interest" description="Disordered" evidence="14">
    <location>
        <begin position="644"/>
        <end position="673"/>
    </location>
</feature>
<dbReference type="PANTHER" id="PTHR32361:SF9">
    <property type="entry name" value="FERRIC REDUCTASE TRANSMEMBRANE COMPONENT 3-RELATED"/>
    <property type="match status" value="1"/>
</dbReference>
<keyword evidence="5" id="KW-1003">Cell membrane</keyword>
<feature type="transmembrane region" description="Helical" evidence="15">
    <location>
        <begin position="362"/>
        <end position="380"/>
    </location>
</feature>
<evidence type="ECO:0000259" key="17">
    <source>
        <dbReference type="PROSITE" id="PS51384"/>
    </source>
</evidence>
<feature type="compositionally biased region" description="Polar residues" evidence="14">
    <location>
        <begin position="644"/>
        <end position="653"/>
    </location>
</feature>
<dbReference type="Pfam" id="PF01794">
    <property type="entry name" value="Ferric_reduct"/>
    <property type="match status" value="1"/>
</dbReference>
<organism evidence="18 19">
    <name type="scientific">Plectosphaerella cucumerina</name>
    <dbReference type="NCBI Taxonomy" id="40658"/>
    <lineage>
        <taxon>Eukaryota</taxon>
        <taxon>Fungi</taxon>
        <taxon>Dikarya</taxon>
        <taxon>Ascomycota</taxon>
        <taxon>Pezizomycotina</taxon>
        <taxon>Sordariomycetes</taxon>
        <taxon>Hypocreomycetidae</taxon>
        <taxon>Glomerellales</taxon>
        <taxon>Plectosphaerellaceae</taxon>
        <taxon>Plectosphaerella</taxon>
    </lineage>
</organism>
<keyword evidence="9" id="KW-0560">Oxidoreductase</keyword>
<dbReference type="GO" id="GO:0006826">
    <property type="term" value="P:iron ion transport"/>
    <property type="evidence" value="ECO:0007669"/>
    <property type="project" value="TreeGrafter"/>
</dbReference>
<dbReference type="InterPro" id="IPR039261">
    <property type="entry name" value="FNR_nucleotide-bd"/>
</dbReference>